<dbReference type="AlphaFoldDB" id="A0A7L7KPS6"/>
<dbReference type="PANTHER" id="PTHR43792">
    <property type="entry name" value="GNAT FAMILY, PUTATIVE (AFU_ORTHOLOGUE AFUA_3G00765)-RELATED-RELATED"/>
    <property type="match status" value="1"/>
</dbReference>
<dbReference type="Pfam" id="PF13302">
    <property type="entry name" value="Acetyltransf_3"/>
    <property type="match status" value="1"/>
</dbReference>
<evidence type="ECO:0000313" key="3">
    <source>
        <dbReference type="Proteomes" id="UP000514720"/>
    </source>
</evidence>
<dbReference type="KEGG" id="xcl:G4Z02_00355"/>
<evidence type="ECO:0000259" key="1">
    <source>
        <dbReference type="PROSITE" id="PS51186"/>
    </source>
</evidence>
<name>A0A7L7KPS6_9MOLU</name>
<organism evidence="2 3">
    <name type="scientific">Candidatus Xianfuyuplasma coldseepsis</name>
    <dbReference type="NCBI Taxonomy" id="2782163"/>
    <lineage>
        <taxon>Bacteria</taxon>
        <taxon>Bacillati</taxon>
        <taxon>Mycoplasmatota</taxon>
        <taxon>Mollicutes</taxon>
        <taxon>Candidatus Izemoplasmatales</taxon>
        <taxon>Candidatus Izemoplasmataceae</taxon>
        <taxon>Candidatus Xianfuyuplasma</taxon>
    </lineage>
</organism>
<dbReference type="PROSITE" id="PS51186">
    <property type="entry name" value="GNAT"/>
    <property type="match status" value="1"/>
</dbReference>
<dbReference type="Proteomes" id="UP000514720">
    <property type="component" value="Chromosome"/>
</dbReference>
<gene>
    <name evidence="2" type="ORF">G4Z02_00355</name>
</gene>
<accession>A0A7L7KPS6</accession>
<reference evidence="2 3" key="1">
    <citation type="submission" date="2020-02" db="EMBL/GenBank/DDBJ databases">
        <authorList>
            <person name="Zheng R.K."/>
            <person name="Sun C.M."/>
        </authorList>
    </citation>
    <scope>NUCLEOTIDE SEQUENCE [LARGE SCALE GENOMIC DNA]</scope>
    <source>
        <strain evidence="3">zrk13</strain>
    </source>
</reference>
<evidence type="ECO:0000313" key="2">
    <source>
        <dbReference type="EMBL" id="QMS84252.1"/>
    </source>
</evidence>
<sequence length="175" mass="21007">MMTGSRITIVPYRTKQEVQEYVTLYNNLEERTVHDHVETSDLMQQLHHFDKHGFQSENFGHFRILNEDNNFIGSIGYTKIEDYDYHIGYRILHSKYRHKGYMTEALQLFVTYVFHEFEQVRRCTLRIASENTESLGLAKKCGFVHEGTLRQGYEYRNRICDFEIFSILRKEFTEK</sequence>
<keyword evidence="3" id="KW-1185">Reference proteome</keyword>
<protein>
    <submittedName>
        <fullName evidence="2">GNAT family N-acetyltransferase</fullName>
    </submittedName>
</protein>
<keyword evidence="2" id="KW-0808">Transferase</keyword>
<feature type="domain" description="N-acetyltransferase" evidence="1">
    <location>
        <begin position="10"/>
        <end position="160"/>
    </location>
</feature>
<dbReference type="EMBL" id="CP048914">
    <property type="protein sequence ID" value="QMS84252.1"/>
    <property type="molecule type" value="Genomic_DNA"/>
</dbReference>
<dbReference type="InterPro" id="IPR016181">
    <property type="entry name" value="Acyl_CoA_acyltransferase"/>
</dbReference>
<dbReference type="InterPro" id="IPR051531">
    <property type="entry name" value="N-acetyltransferase"/>
</dbReference>
<dbReference type="InterPro" id="IPR000182">
    <property type="entry name" value="GNAT_dom"/>
</dbReference>
<dbReference type="GO" id="GO:0016747">
    <property type="term" value="F:acyltransferase activity, transferring groups other than amino-acyl groups"/>
    <property type="evidence" value="ECO:0007669"/>
    <property type="project" value="InterPro"/>
</dbReference>
<dbReference type="SUPFAM" id="SSF55729">
    <property type="entry name" value="Acyl-CoA N-acyltransferases (Nat)"/>
    <property type="match status" value="1"/>
</dbReference>
<proteinExistence type="predicted"/>
<dbReference type="Gene3D" id="3.40.630.30">
    <property type="match status" value="1"/>
</dbReference>
<dbReference type="RefSeq" id="WP_258877861.1">
    <property type="nucleotide sequence ID" value="NZ_CP048914.1"/>
</dbReference>